<reference evidence="2 3" key="1">
    <citation type="submission" date="2020-02" db="EMBL/GenBank/DDBJ databases">
        <title>Whole genome shotgun sequence of Streptomyces diastaticus subsp. diastaticus NBRC 13412.</title>
        <authorList>
            <person name="Ichikawa N."/>
            <person name="Komaki H."/>
            <person name="Tamura T."/>
        </authorList>
    </citation>
    <scope>NUCLEOTIDE SEQUENCE [LARGE SCALE GENOMIC DNA]</scope>
    <source>
        <strain evidence="2 3">NBRC 13412</strain>
    </source>
</reference>
<name>A0ABQ1CGK6_STRDI</name>
<evidence type="ECO:0000313" key="2">
    <source>
        <dbReference type="EMBL" id="GFH69571.1"/>
    </source>
</evidence>
<dbReference type="PANTHER" id="PTHR38011">
    <property type="entry name" value="DIHYDROFOLATE REDUCTASE FAMILY PROTEIN (AFU_ORTHOLOGUE AFUA_8G06820)"/>
    <property type="match status" value="1"/>
</dbReference>
<feature type="domain" description="Bacterial bifunctional deaminase-reductase C-terminal" evidence="1">
    <location>
        <begin position="30"/>
        <end position="214"/>
    </location>
</feature>
<gene>
    <name evidence="2" type="ORF">Sdia_03390</name>
</gene>
<dbReference type="InterPro" id="IPR050765">
    <property type="entry name" value="Riboflavin_Biosynth_HTPR"/>
</dbReference>
<dbReference type="Proteomes" id="UP000472710">
    <property type="component" value="Unassembled WGS sequence"/>
</dbReference>
<evidence type="ECO:0000313" key="3">
    <source>
        <dbReference type="Proteomes" id="UP000472710"/>
    </source>
</evidence>
<dbReference type="PANTHER" id="PTHR38011:SF2">
    <property type="entry name" value="BIFUNCTIONAL DEAMINASE-REDUCTASE DOMAIN PROTEIN"/>
    <property type="match status" value="1"/>
</dbReference>
<dbReference type="Pfam" id="PF01872">
    <property type="entry name" value="RibD_C"/>
    <property type="match status" value="1"/>
</dbReference>
<keyword evidence="3" id="KW-1185">Reference proteome</keyword>
<accession>A0ABQ1CGK6</accession>
<proteinExistence type="predicted"/>
<dbReference type="InterPro" id="IPR024072">
    <property type="entry name" value="DHFR-like_dom_sf"/>
</dbReference>
<evidence type="ECO:0000259" key="1">
    <source>
        <dbReference type="Pfam" id="PF01872"/>
    </source>
</evidence>
<sequence length="225" mass="23816">MIRCRLTGLSCGTVYGTAVRADPGSPAMRIVITEFVSLDGVVQAPGGAEEDTDGGFAHGGWSGPYFDPEIVGGAWDSVLDKADALLYGRRTWQGMAAAWPRQKDDPFADRMNAIRKYVVSGTLGEADLTWNNSTLLAGDQALELIRELRAGQGRDLLVLGSPSLAQTLLAEGLADELKLIVMPVLLGGGKSLYPADGGKRPLELVSTTTSPAGVNVCTYRVLHQG</sequence>
<dbReference type="EMBL" id="BLLN01000001">
    <property type="protein sequence ID" value="GFH69571.1"/>
    <property type="molecule type" value="Genomic_DNA"/>
</dbReference>
<organism evidence="2 3">
    <name type="scientific">Streptomyces diastaticus subsp. diastaticus</name>
    <dbReference type="NCBI Taxonomy" id="68040"/>
    <lineage>
        <taxon>Bacteria</taxon>
        <taxon>Bacillati</taxon>
        <taxon>Actinomycetota</taxon>
        <taxon>Actinomycetes</taxon>
        <taxon>Kitasatosporales</taxon>
        <taxon>Streptomycetaceae</taxon>
        <taxon>Streptomyces</taxon>
        <taxon>Streptomyces diastaticus group</taxon>
    </lineage>
</organism>
<dbReference type="SUPFAM" id="SSF53597">
    <property type="entry name" value="Dihydrofolate reductase-like"/>
    <property type="match status" value="1"/>
</dbReference>
<protein>
    <submittedName>
        <fullName evidence="2">Deaminase reductase</fullName>
    </submittedName>
</protein>
<comment type="caution">
    <text evidence="2">The sequence shown here is derived from an EMBL/GenBank/DDBJ whole genome shotgun (WGS) entry which is preliminary data.</text>
</comment>
<dbReference type="Gene3D" id="3.40.430.10">
    <property type="entry name" value="Dihydrofolate Reductase, subunit A"/>
    <property type="match status" value="1"/>
</dbReference>
<dbReference type="InterPro" id="IPR002734">
    <property type="entry name" value="RibDG_C"/>
</dbReference>